<dbReference type="RefSeq" id="WP_073457178.1">
    <property type="nucleotide sequence ID" value="NZ_FRAP01000008.1"/>
</dbReference>
<dbReference type="AlphaFoldDB" id="A0A1M6TI86"/>
<sequence length="183" mass="19107">MRTIPFHAGIDASGRVRVGLDASGHDVRVALLPGWRTAPGPGGLGRAVVDALDDAVVARTTAWARAIPAPRLSAPRLSTLRLSAPQERLLRQAHQELAEFRQRLAELRAEPVTVEVAGVRVTVRHGRVARVRITGPATSDAALASALAAALRAALATIAAQPVTALAGSPALRFVLGPPPFTL</sequence>
<evidence type="ECO:0000313" key="1">
    <source>
        <dbReference type="EMBL" id="SHK56705.1"/>
    </source>
</evidence>
<name>A0A1M6TI86_PSETH</name>
<protein>
    <recommendedName>
        <fullName evidence="3">YbaB/EbfC DNA-binding family protein</fullName>
    </recommendedName>
</protein>
<organism evidence="1 2">
    <name type="scientific">Pseudonocardia thermophila</name>
    <dbReference type="NCBI Taxonomy" id="1848"/>
    <lineage>
        <taxon>Bacteria</taxon>
        <taxon>Bacillati</taxon>
        <taxon>Actinomycetota</taxon>
        <taxon>Actinomycetes</taxon>
        <taxon>Pseudonocardiales</taxon>
        <taxon>Pseudonocardiaceae</taxon>
        <taxon>Pseudonocardia</taxon>
    </lineage>
</organism>
<keyword evidence="2" id="KW-1185">Reference proteome</keyword>
<accession>A0A1M6TI86</accession>
<evidence type="ECO:0008006" key="3">
    <source>
        <dbReference type="Google" id="ProtNLM"/>
    </source>
</evidence>
<evidence type="ECO:0000313" key="2">
    <source>
        <dbReference type="Proteomes" id="UP000184363"/>
    </source>
</evidence>
<dbReference type="STRING" id="1848.SAMN05443637_10862"/>
<dbReference type="Proteomes" id="UP000184363">
    <property type="component" value="Unassembled WGS sequence"/>
</dbReference>
<dbReference type="EMBL" id="FRAP01000008">
    <property type="protein sequence ID" value="SHK56705.1"/>
    <property type="molecule type" value="Genomic_DNA"/>
</dbReference>
<reference evidence="1 2" key="1">
    <citation type="submission" date="2016-11" db="EMBL/GenBank/DDBJ databases">
        <authorList>
            <person name="Jaros S."/>
            <person name="Januszkiewicz K."/>
            <person name="Wedrychowicz H."/>
        </authorList>
    </citation>
    <scope>NUCLEOTIDE SEQUENCE [LARGE SCALE GENOMIC DNA]</scope>
    <source>
        <strain evidence="1 2">DSM 43832</strain>
    </source>
</reference>
<gene>
    <name evidence="1" type="ORF">SAMN05443637_10862</name>
</gene>
<proteinExistence type="predicted"/>